<reference evidence="3" key="3">
    <citation type="submission" date="2023-06" db="EMBL/GenBank/DDBJ databases">
        <authorList>
            <person name="Lucena T."/>
            <person name="Sun Q."/>
        </authorList>
    </citation>
    <scope>NUCLEOTIDE SEQUENCE</scope>
    <source>
        <strain evidence="3">CECT 8670</strain>
    </source>
</reference>
<accession>A0AAJ1VH53</accession>
<dbReference type="AlphaFoldDB" id="A0AAJ1VH53"/>
<evidence type="ECO:0000313" key="4">
    <source>
        <dbReference type="Proteomes" id="UP000232721"/>
    </source>
</evidence>
<evidence type="ECO:0000313" key="2">
    <source>
        <dbReference type="EMBL" id="AUC22504.1"/>
    </source>
</evidence>
<protein>
    <submittedName>
        <fullName evidence="3">Uncharacterized protein</fullName>
    </submittedName>
</protein>
<evidence type="ECO:0000313" key="5">
    <source>
        <dbReference type="Proteomes" id="UP001228636"/>
    </source>
</evidence>
<organism evidence="3 5">
    <name type="scientific">Polaribacter sejongensis</name>
    <dbReference type="NCBI Taxonomy" id="985043"/>
    <lineage>
        <taxon>Bacteria</taxon>
        <taxon>Pseudomonadati</taxon>
        <taxon>Bacteroidota</taxon>
        <taxon>Flavobacteriia</taxon>
        <taxon>Flavobacteriales</taxon>
        <taxon>Flavobacteriaceae</taxon>
    </lineage>
</organism>
<evidence type="ECO:0000256" key="1">
    <source>
        <dbReference type="SAM" id="Phobius"/>
    </source>
</evidence>
<keyword evidence="1" id="KW-0812">Transmembrane</keyword>
<evidence type="ECO:0000313" key="3">
    <source>
        <dbReference type="EMBL" id="MDN3620458.1"/>
    </source>
</evidence>
<dbReference type="EMBL" id="CP019336">
    <property type="protein sequence ID" value="AUC22504.1"/>
    <property type="molecule type" value="Genomic_DNA"/>
</dbReference>
<keyword evidence="4" id="KW-1185">Reference proteome</keyword>
<reference evidence="2 4" key="2">
    <citation type="submission" date="2017-02" db="EMBL/GenBank/DDBJ databases">
        <title>Trade-off between light-utilization and light-protection in marine flavobacteria.</title>
        <authorList>
            <person name="Kumagai Y."/>
            <person name="Yoshizawa S."/>
            <person name="Kogure K."/>
            <person name="Iwasaki W."/>
        </authorList>
    </citation>
    <scope>NUCLEOTIDE SEQUENCE [LARGE SCALE GENOMIC DNA]</scope>
    <source>
        <strain evidence="2 4">KCTC 23670</strain>
    </source>
</reference>
<feature type="transmembrane region" description="Helical" evidence="1">
    <location>
        <begin position="28"/>
        <end position="47"/>
    </location>
</feature>
<proteinExistence type="predicted"/>
<feature type="transmembrane region" description="Helical" evidence="1">
    <location>
        <begin position="59"/>
        <end position="81"/>
    </location>
</feature>
<dbReference type="EMBL" id="JAUFQH010000011">
    <property type="protein sequence ID" value="MDN3620458.1"/>
    <property type="molecule type" value="Genomic_DNA"/>
</dbReference>
<keyword evidence="1" id="KW-0472">Membrane</keyword>
<reference evidence="3 5" key="1">
    <citation type="journal article" date="2014" name="Int. J. Syst. Evol. Microbiol.">
        <title>Complete genome sequence of Corynebacterium casei LMG S-19264T (=DSM 44701T), isolated from a smear-ripened cheese.</title>
        <authorList>
            <consortium name="US DOE Joint Genome Institute (JGI-PGF)"/>
            <person name="Walter F."/>
            <person name="Albersmeier A."/>
            <person name="Kalinowski J."/>
            <person name="Ruckert C."/>
        </authorList>
    </citation>
    <scope>NUCLEOTIDE SEQUENCE [LARGE SCALE GENOMIC DNA]</scope>
    <source>
        <strain evidence="3 5">CECT 8670</strain>
    </source>
</reference>
<sequence>MSSKESGSKKKDNFIEYWEAKRNNRVKYALLQSLYFAIPFGIVFQLLESVQGFLTLQFVSKVLTIFCVYFLLSYYVSFTIYEKKYQRLKKQS</sequence>
<dbReference type="Proteomes" id="UP000232721">
    <property type="component" value="Chromosome"/>
</dbReference>
<name>A0AAJ1VH53_9FLAO</name>
<dbReference type="Proteomes" id="UP001228636">
    <property type="component" value="Unassembled WGS sequence"/>
</dbReference>
<gene>
    <name evidence="2" type="ORF">BTO15_10575</name>
    <name evidence="3" type="ORF">QWY81_13405</name>
</gene>
<dbReference type="RefSeq" id="WP_165733975.1">
    <property type="nucleotide sequence ID" value="NZ_CP019336.1"/>
</dbReference>
<keyword evidence="1" id="KW-1133">Transmembrane helix</keyword>